<proteinExistence type="predicted"/>
<sequence>MSTTRRRVTATVAAAGLVGAAVGIGGASLALWRDSVEVGGVVSTGYQSFAVGSPGATVAAPSGTARFTVGSEAAAALVRDGEVAVPVQVDSVSQGNKGLHYTVTPPASWGEGVLGASEVHVFRVDSAAACTTEALSPDTVPAPGPLSSTPVPATYTTELVSEFWCVYASYDGPPALGEYANTATVTAVAPGSEQVSDEDDWNAAVVADLDPADEPDHVLSFTSTTFRPGQEP</sequence>
<evidence type="ECO:0000313" key="2">
    <source>
        <dbReference type="Proteomes" id="UP000313948"/>
    </source>
</evidence>
<protein>
    <recommendedName>
        <fullName evidence="3">Acyl-CoA dehydrogenase</fullName>
    </recommendedName>
</protein>
<dbReference type="EMBL" id="CP040899">
    <property type="protein sequence ID" value="QDB79979.1"/>
    <property type="molecule type" value="Genomic_DNA"/>
</dbReference>
<evidence type="ECO:0008006" key="3">
    <source>
        <dbReference type="Google" id="ProtNLM"/>
    </source>
</evidence>
<dbReference type="PROSITE" id="PS51318">
    <property type="entry name" value="TAT"/>
    <property type="match status" value="1"/>
</dbReference>
<name>A0ABX5VS49_9MICO</name>
<accession>A0ABX5VS49</accession>
<dbReference type="RefSeq" id="WP_139948877.1">
    <property type="nucleotide sequence ID" value="NZ_CP040899.1"/>
</dbReference>
<evidence type="ECO:0000313" key="1">
    <source>
        <dbReference type="EMBL" id="QDB79979.1"/>
    </source>
</evidence>
<reference evidence="1 2" key="1">
    <citation type="submission" date="2019-05" db="EMBL/GenBank/DDBJ databases">
        <title>Georgenia *** sp. nov., and Georgenia *** sp. nov., isolated from the intestinal contents of plateau pika (Ochotona curzoniae) in the Qinghai-Tibet plateau of China.</title>
        <authorList>
            <person name="Tian Z."/>
        </authorList>
    </citation>
    <scope>NUCLEOTIDE SEQUENCE [LARGE SCALE GENOMIC DNA]</scope>
    <source>
        <strain evidence="1 2">Z294</strain>
    </source>
</reference>
<organism evidence="1 2">
    <name type="scientific">Georgenia wutianyii</name>
    <dbReference type="NCBI Taxonomy" id="2585135"/>
    <lineage>
        <taxon>Bacteria</taxon>
        <taxon>Bacillati</taxon>
        <taxon>Actinomycetota</taxon>
        <taxon>Actinomycetes</taxon>
        <taxon>Micrococcales</taxon>
        <taxon>Bogoriellaceae</taxon>
        <taxon>Georgenia</taxon>
    </lineage>
</organism>
<gene>
    <name evidence="1" type="ORF">FE251_11770</name>
</gene>
<keyword evidence="2" id="KW-1185">Reference proteome</keyword>
<dbReference type="Proteomes" id="UP000313948">
    <property type="component" value="Chromosome"/>
</dbReference>
<dbReference type="InterPro" id="IPR006311">
    <property type="entry name" value="TAT_signal"/>
</dbReference>